<name>A0A2H3JLV0_WOLCO</name>
<dbReference type="OMA" id="ATYEINF"/>
<dbReference type="PROSITE" id="PS50280">
    <property type="entry name" value="SET"/>
    <property type="match status" value="1"/>
</dbReference>
<dbReference type="InterPro" id="IPR009207">
    <property type="entry name" value="SET7_MeTrfase"/>
</dbReference>
<dbReference type="OrthoDB" id="3180714at2759"/>
<sequence length="99" mass="11277">LASQTIEVHTIIKISPILLFSSREYEEHGRHTVLDHYTFNVNKSPESCALQSETGSLFNYSKKPNVSYTLDVSTESIKYTAICCIDKDEELCIFYGHNL</sequence>
<feature type="non-terminal residue" evidence="2">
    <location>
        <position position="1"/>
    </location>
</feature>
<proteinExistence type="predicted"/>
<reference evidence="2 3" key="1">
    <citation type="journal article" date="2012" name="Science">
        <title>The Paleozoic origin of enzymatic lignin decomposition reconstructed from 31 fungal genomes.</title>
        <authorList>
            <person name="Floudas D."/>
            <person name="Binder M."/>
            <person name="Riley R."/>
            <person name="Barry K."/>
            <person name="Blanchette R.A."/>
            <person name="Henrissat B."/>
            <person name="Martinez A.T."/>
            <person name="Otillar R."/>
            <person name="Spatafora J.W."/>
            <person name="Yadav J.S."/>
            <person name="Aerts A."/>
            <person name="Benoit I."/>
            <person name="Boyd A."/>
            <person name="Carlson A."/>
            <person name="Copeland A."/>
            <person name="Coutinho P.M."/>
            <person name="de Vries R.P."/>
            <person name="Ferreira P."/>
            <person name="Findley K."/>
            <person name="Foster B."/>
            <person name="Gaskell J."/>
            <person name="Glotzer D."/>
            <person name="Gorecki P."/>
            <person name="Heitman J."/>
            <person name="Hesse C."/>
            <person name="Hori C."/>
            <person name="Igarashi K."/>
            <person name="Jurgens J.A."/>
            <person name="Kallen N."/>
            <person name="Kersten P."/>
            <person name="Kohler A."/>
            <person name="Kuees U."/>
            <person name="Kumar T.K.A."/>
            <person name="Kuo A."/>
            <person name="LaButti K."/>
            <person name="Larrondo L.F."/>
            <person name="Lindquist E."/>
            <person name="Ling A."/>
            <person name="Lombard V."/>
            <person name="Lucas S."/>
            <person name="Lundell T."/>
            <person name="Martin R."/>
            <person name="McLaughlin D.J."/>
            <person name="Morgenstern I."/>
            <person name="Morin E."/>
            <person name="Murat C."/>
            <person name="Nagy L.G."/>
            <person name="Nolan M."/>
            <person name="Ohm R.A."/>
            <person name="Patyshakuliyeva A."/>
            <person name="Rokas A."/>
            <person name="Ruiz-Duenas F.J."/>
            <person name="Sabat G."/>
            <person name="Salamov A."/>
            <person name="Samejima M."/>
            <person name="Schmutz J."/>
            <person name="Slot J.C."/>
            <person name="St John F."/>
            <person name="Stenlid J."/>
            <person name="Sun H."/>
            <person name="Sun S."/>
            <person name="Syed K."/>
            <person name="Tsang A."/>
            <person name="Wiebenga A."/>
            <person name="Young D."/>
            <person name="Pisabarro A."/>
            <person name="Eastwood D.C."/>
            <person name="Martin F."/>
            <person name="Cullen D."/>
            <person name="Grigoriev I.V."/>
            <person name="Hibbett D.S."/>
        </authorList>
    </citation>
    <scope>NUCLEOTIDE SEQUENCE [LARGE SCALE GENOMIC DNA]</scope>
    <source>
        <strain evidence="2 3">MD-104</strain>
    </source>
</reference>
<dbReference type="Gene3D" id="2.170.270.10">
    <property type="entry name" value="SET domain"/>
    <property type="match status" value="1"/>
</dbReference>
<evidence type="ECO:0000313" key="3">
    <source>
        <dbReference type="Proteomes" id="UP000218811"/>
    </source>
</evidence>
<dbReference type="EMBL" id="KB468053">
    <property type="protein sequence ID" value="PCH39769.1"/>
    <property type="molecule type" value="Genomic_DNA"/>
</dbReference>
<dbReference type="Pfam" id="PF00856">
    <property type="entry name" value="SET"/>
    <property type="match status" value="1"/>
</dbReference>
<evidence type="ECO:0000313" key="2">
    <source>
        <dbReference type="EMBL" id="PCH39769.1"/>
    </source>
</evidence>
<feature type="domain" description="SET" evidence="1">
    <location>
        <begin position="4"/>
        <end position="96"/>
    </location>
</feature>
<organism evidence="2 3">
    <name type="scientific">Wolfiporia cocos (strain MD-104)</name>
    <name type="common">Brown rot fungus</name>
    <dbReference type="NCBI Taxonomy" id="742152"/>
    <lineage>
        <taxon>Eukaryota</taxon>
        <taxon>Fungi</taxon>
        <taxon>Dikarya</taxon>
        <taxon>Basidiomycota</taxon>
        <taxon>Agaricomycotina</taxon>
        <taxon>Agaricomycetes</taxon>
        <taxon>Polyporales</taxon>
        <taxon>Phaeolaceae</taxon>
        <taxon>Wolfiporia</taxon>
    </lineage>
</organism>
<dbReference type="InterPro" id="IPR001214">
    <property type="entry name" value="SET_dom"/>
</dbReference>
<dbReference type="STRING" id="742152.A0A2H3JLV0"/>
<dbReference type="Proteomes" id="UP000218811">
    <property type="component" value="Unassembled WGS sequence"/>
</dbReference>
<protein>
    <recommendedName>
        <fullName evidence="1">SET domain-containing protein</fullName>
    </recommendedName>
</protein>
<keyword evidence="3" id="KW-1185">Reference proteome</keyword>
<gene>
    <name evidence="2" type="ORF">WOLCODRAFT_67667</name>
</gene>
<dbReference type="SUPFAM" id="SSF82199">
    <property type="entry name" value="SET domain"/>
    <property type="match status" value="1"/>
</dbReference>
<dbReference type="AlphaFoldDB" id="A0A2H3JLV0"/>
<dbReference type="PIRSF" id="PIRSF022536">
    <property type="entry name" value="A612L_SET"/>
    <property type="match status" value="1"/>
</dbReference>
<evidence type="ECO:0000259" key="1">
    <source>
        <dbReference type="PROSITE" id="PS50280"/>
    </source>
</evidence>
<dbReference type="InterPro" id="IPR046341">
    <property type="entry name" value="SET_dom_sf"/>
</dbReference>
<dbReference type="GO" id="GO:0062122">
    <property type="term" value="F:histone H3K37 methyltransferase activity"/>
    <property type="evidence" value="ECO:0007669"/>
    <property type="project" value="InterPro"/>
</dbReference>
<accession>A0A2H3JLV0</accession>